<organism evidence="1 2">
    <name type="scientific">Cohnella lubricantis</name>
    <dbReference type="NCBI Taxonomy" id="2163172"/>
    <lineage>
        <taxon>Bacteria</taxon>
        <taxon>Bacillati</taxon>
        <taxon>Bacillota</taxon>
        <taxon>Bacilli</taxon>
        <taxon>Bacillales</taxon>
        <taxon>Paenibacillaceae</taxon>
        <taxon>Cohnella</taxon>
    </lineage>
</organism>
<reference evidence="1 2" key="1">
    <citation type="submission" date="2020-08" db="EMBL/GenBank/DDBJ databases">
        <title>Cohnella phylogeny.</title>
        <authorList>
            <person name="Dunlap C."/>
        </authorList>
    </citation>
    <scope>NUCLEOTIDE SEQUENCE [LARGE SCALE GENOMIC DNA]</scope>
    <source>
        <strain evidence="1 2">DSM 103658</strain>
    </source>
</reference>
<evidence type="ECO:0000313" key="2">
    <source>
        <dbReference type="Proteomes" id="UP000574133"/>
    </source>
</evidence>
<sequence length="92" mass="11146">MHHIGPEWLRPAFDQRFIEVAKEAGSQMEVEQFRFRQNEIQKLLKDELSQAHLDLLLEWEDIFNHRCTLEKEWVYFAGLKDGMQLLRRFSNI</sequence>
<gene>
    <name evidence="1" type="ORF">H4Q31_02885</name>
</gene>
<dbReference type="EMBL" id="JACJVN010000013">
    <property type="protein sequence ID" value="MBB6676266.1"/>
    <property type="molecule type" value="Genomic_DNA"/>
</dbReference>
<comment type="caution">
    <text evidence="1">The sequence shown here is derived from an EMBL/GenBank/DDBJ whole genome shotgun (WGS) entry which is preliminary data.</text>
</comment>
<dbReference type="RefSeq" id="WP_041052590.1">
    <property type="nucleotide sequence ID" value="NZ_CBCSEP010000002.1"/>
</dbReference>
<accession>A0A841T889</accession>
<name>A0A841T889_9BACL</name>
<protein>
    <submittedName>
        <fullName evidence="1">Uncharacterized protein</fullName>
    </submittedName>
</protein>
<dbReference type="AlphaFoldDB" id="A0A841T889"/>
<evidence type="ECO:0000313" key="1">
    <source>
        <dbReference type="EMBL" id="MBB6676266.1"/>
    </source>
</evidence>
<dbReference type="Proteomes" id="UP000574133">
    <property type="component" value="Unassembled WGS sequence"/>
</dbReference>
<proteinExistence type="predicted"/>
<keyword evidence="2" id="KW-1185">Reference proteome</keyword>